<organism evidence="1 2">
    <name type="scientific">Castilleja foliolosa</name>
    <dbReference type="NCBI Taxonomy" id="1961234"/>
    <lineage>
        <taxon>Eukaryota</taxon>
        <taxon>Viridiplantae</taxon>
        <taxon>Streptophyta</taxon>
        <taxon>Embryophyta</taxon>
        <taxon>Tracheophyta</taxon>
        <taxon>Spermatophyta</taxon>
        <taxon>Magnoliopsida</taxon>
        <taxon>eudicotyledons</taxon>
        <taxon>Gunneridae</taxon>
        <taxon>Pentapetalae</taxon>
        <taxon>asterids</taxon>
        <taxon>lamiids</taxon>
        <taxon>Lamiales</taxon>
        <taxon>Orobanchaceae</taxon>
        <taxon>Pedicularideae</taxon>
        <taxon>Castillejinae</taxon>
        <taxon>Castilleja</taxon>
    </lineage>
</organism>
<proteinExistence type="predicted"/>
<dbReference type="Proteomes" id="UP001632038">
    <property type="component" value="Unassembled WGS sequence"/>
</dbReference>
<reference evidence="2" key="1">
    <citation type="journal article" date="2024" name="IScience">
        <title>Strigolactones Initiate the Formation of Haustorium-like Structures in Castilleja.</title>
        <authorList>
            <person name="Buerger M."/>
            <person name="Peterson D."/>
            <person name="Chory J."/>
        </authorList>
    </citation>
    <scope>NUCLEOTIDE SEQUENCE [LARGE SCALE GENOMIC DNA]</scope>
</reference>
<name>A0ABD3D2J4_9LAMI</name>
<protein>
    <submittedName>
        <fullName evidence="1">Uncharacterized protein</fullName>
    </submittedName>
</protein>
<gene>
    <name evidence="1" type="ORF">CASFOL_018784</name>
</gene>
<sequence>MLTTGMIVEMVNIADAIRGCKLTTRRDEFEAWEKSLRSFQLLGLHMGFLRARLKQNVSMAFESEDALNTRRYWDTRMNFDRNEDEIPYLDAKIVGLNELSVKCDRGVEDLKTKAEKYMVIFQEEVDVSW</sequence>
<keyword evidence="2" id="KW-1185">Reference proteome</keyword>
<dbReference type="AlphaFoldDB" id="A0ABD3D2J4"/>
<evidence type="ECO:0000313" key="2">
    <source>
        <dbReference type="Proteomes" id="UP001632038"/>
    </source>
</evidence>
<evidence type="ECO:0000313" key="1">
    <source>
        <dbReference type="EMBL" id="KAL3636485.1"/>
    </source>
</evidence>
<dbReference type="EMBL" id="JAVIJP010000026">
    <property type="protein sequence ID" value="KAL3636485.1"/>
    <property type="molecule type" value="Genomic_DNA"/>
</dbReference>
<comment type="caution">
    <text evidence="1">The sequence shown here is derived from an EMBL/GenBank/DDBJ whole genome shotgun (WGS) entry which is preliminary data.</text>
</comment>
<accession>A0ABD3D2J4</accession>